<keyword evidence="1" id="KW-0812">Transmembrane</keyword>
<evidence type="ECO:0000256" key="1">
    <source>
        <dbReference type="SAM" id="Phobius"/>
    </source>
</evidence>
<evidence type="ECO:0000256" key="2">
    <source>
        <dbReference type="SAM" id="SignalP"/>
    </source>
</evidence>
<protein>
    <recommendedName>
        <fullName evidence="4">Nucleotide-diphospho-sugar transferase domain-containing protein</fullName>
    </recommendedName>
</protein>
<keyword evidence="1" id="KW-0472">Membrane</keyword>
<evidence type="ECO:0000313" key="3">
    <source>
        <dbReference type="EMBL" id="CRZ11006.1"/>
    </source>
</evidence>
<feature type="non-terminal residue" evidence="3">
    <location>
        <position position="1"/>
    </location>
</feature>
<feature type="transmembrane region" description="Helical" evidence="1">
    <location>
        <begin position="38"/>
        <end position="58"/>
    </location>
</feature>
<proteinExistence type="predicted"/>
<organism evidence="3">
    <name type="scientific">Spongospora subterranea</name>
    <dbReference type="NCBI Taxonomy" id="70186"/>
    <lineage>
        <taxon>Eukaryota</taxon>
        <taxon>Sar</taxon>
        <taxon>Rhizaria</taxon>
        <taxon>Endomyxa</taxon>
        <taxon>Phytomyxea</taxon>
        <taxon>Plasmodiophorida</taxon>
        <taxon>Plasmodiophoridae</taxon>
        <taxon>Spongospora</taxon>
    </lineage>
</organism>
<sequence length="354" mass="39748">LSSLVYVHRLLVLMALMRTSDDQSAWQTACKPRMTTTITLAIIVVSFTLQILALSLLWHAGVGPSPELIETEVLVNPDSSQQDICLGMASGISLQDLVVFVKSFREATNDARLVLFMGIAAPEEHKRFLNEHDVETVLVNFDTMFPTQIRKFHPSNYRWVLLRNFVSAAKLNPMSRVLLVDVRDTVFQSDPFEIISPDEDGLWVSLEAGGPIISCDWNRGWVQDCFGDDILRAVSMKTISCSGVTLGRAGAILDYMNRMSAALIGRAQCERNGVDQGVHNVIVWTQKIPNLHIIRIEDGKIAHIQAMSVSDAPIRNNVVFSAKTQPEPVPYAIVHQYDRRKDLTELFRQKYKLN</sequence>
<accession>A0A0H5RB21</accession>
<name>A0A0H5RB21_9EUKA</name>
<evidence type="ECO:0008006" key="4">
    <source>
        <dbReference type="Google" id="ProtNLM"/>
    </source>
</evidence>
<reference evidence="3" key="1">
    <citation type="submission" date="2015-04" db="EMBL/GenBank/DDBJ databases">
        <title>The genome sequence of the plant pathogenic Rhizarian Plasmodiophora brassicae reveals insights in its biotrophic life cycle and the origin of chitin synthesis.</title>
        <authorList>
            <person name="Schwelm A."/>
            <person name="Fogelqvist J."/>
            <person name="Knaust A."/>
            <person name="Julke S."/>
            <person name="Lilja T."/>
            <person name="Dhandapani V."/>
            <person name="Bonilla-Rosso G."/>
            <person name="Karlsson M."/>
            <person name="Shevchenko A."/>
            <person name="Choi S.R."/>
            <person name="Kim H.G."/>
            <person name="Park J.Y."/>
            <person name="Lim Y.P."/>
            <person name="Ludwig-Muller J."/>
            <person name="Dixelius C."/>
        </authorList>
    </citation>
    <scope>NUCLEOTIDE SEQUENCE</scope>
    <source>
        <tissue evidence="3">Potato root galls</tissue>
    </source>
</reference>
<dbReference type="InterPro" id="IPR029044">
    <property type="entry name" value="Nucleotide-diphossugar_trans"/>
</dbReference>
<dbReference type="AlphaFoldDB" id="A0A0H5RB21"/>
<keyword evidence="1" id="KW-1133">Transmembrane helix</keyword>
<feature type="signal peptide" evidence="2">
    <location>
        <begin position="1"/>
        <end position="22"/>
    </location>
</feature>
<dbReference type="EMBL" id="HACM01010564">
    <property type="protein sequence ID" value="CRZ11006.1"/>
    <property type="molecule type" value="Transcribed_RNA"/>
</dbReference>
<feature type="chain" id="PRO_5005223978" description="Nucleotide-diphospho-sugar transferase domain-containing protein" evidence="2">
    <location>
        <begin position="23"/>
        <end position="354"/>
    </location>
</feature>
<dbReference type="SUPFAM" id="SSF53448">
    <property type="entry name" value="Nucleotide-diphospho-sugar transferases"/>
    <property type="match status" value="1"/>
</dbReference>
<keyword evidence="2" id="KW-0732">Signal</keyword>